<evidence type="ECO:0000313" key="1">
    <source>
        <dbReference type="EMBL" id="KAI4462106.1"/>
    </source>
</evidence>
<sequence>MRCLHFSSCDENNEDRLARIRPVMDHFNTKMQSIYSPGKELTLDESMVLWRRRLVFRQYIKNKRHKYGVKLYMLREPNGLVQKFTIYCGSTDVLSGVGHTSKVVQYLLQERLHQAHSVYMDRYYNSYELALDLLQKRTYCTGTLNIKRKNNPRVIQLAKLRPGESKSLFYNGVHIGNDKKKQKQNKEPLSSTTIKFPNFSLDI</sequence>
<protein>
    <submittedName>
        <fullName evidence="1">Piggybac transposable element-derived protein 4</fullName>
    </submittedName>
</protein>
<keyword evidence="2" id="KW-1185">Reference proteome</keyword>
<reference evidence="1" key="1">
    <citation type="submission" date="2022-04" db="EMBL/GenBank/DDBJ databases">
        <title>Chromosome-scale genome assembly of Holotrichia oblita Faldermann.</title>
        <authorList>
            <person name="Rongchong L."/>
        </authorList>
    </citation>
    <scope>NUCLEOTIDE SEQUENCE</scope>
    <source>
        <strain evidence="1">81SQS9</strain>
    </source>
</reference>
<comment type="caution">
    <text evidence="1">The sequence shown here is derived from an EMBL/GenBank/DDBJ whole genome shotgun (WGS) entry which is preliminary data.</text>
</comment>
<organism evidence="1 2">
    <name type="scientific">Holotrichia oblita</name>
    <name type="common">Chafer beetle</name>
    <dbReference type="NCBI Taxonomy" id="644536"/>
    <lineage>
        <taxon>Eukaryota</taxon>
        <taxon>Metazoa</taxon>
        <taxon>Ecdysozoa</taxon>
        <taxon>Arthropoda</taxon>
        <taxon>Hexapoda</taxon>
        <taxon>Insecta</taxon>
        <taxon>Pterygota</taxon>
        <taxon>Neoptera</taxon>
        <taxon>Endopterygota</taxon>
        <taxon>Coleoptera</taxon>
        <taxon>Polyphaga</taxon>
        <taxon>Scarabaeiformia</taxon>
        <taxon>Scarabaeidae</taxon>
        <taxon>Melolonthinae</taxon>
        <taxon>Holotrichia</taxon>
    </lineage>
</organism>
<gene>
    <name evidence="1" type="ORF">MML48_5g00013789</name>
</gene>
<dbReference type="EMBL" id="CM043019">
    <property type="protein sequence ID" value="KAI4462106.1"/>
    <property type="molecule type" value="Genomic_DNA"/>
</dbReference>
<dbReference type="Proteomes" id="UP001056778">
    <property type="component" value="Chromosome 5"/>
</dbReference>
<proteinExistence type="predicted"/>
<accession>A0ACB9T5M9</accession>
<evidence type="ECO:0000313" key="2">
    <source>
        <dbReference type="Proteomes" id="UP001056778"/>
    </source>
</evidence>
<name>A0ACB9T5M9_HOLOL</name>